<keyword evidence="8" id="KW-1185">Reference proteome</keyword>
<evidence type="ECO:0000256" key="3">
    <source>
        <dbReference type="ARBA" id="ARBA00022692"/>
    </source>
</evidence>
<dbReference type="Proteomes" id="UP000321436">
    <property type="component" value="Unassembled WGS sequence"/>
</dbReference>
<feature type="transmembrane region" description="Helical" evidence="6">
    <location>
        <begin position="151"/>
        <end position="170"/>
    </location>
</feature>
<keyword evidence="5 6" id="KW-0472">Membrane</keyword>
<dbReference type="GO" id="GO:0005886">
    <property type="term" value="C:plasma membrane"/>
    <property type="evidence" value="ECO:0007669"/>
    <property type="project" value="UniProtKB-SubCell"/>
</dbReference>
<comment type="caution">
    <text evidence="7">The sequence shown here is derived from an EMBL/GenBank/DDBJ whole genome shotgun (WGS) entry which is preliminary data.</text>
</comment>
<evidence type="ECO:0000256" key="5">
    <source>
        <dbReference type="ARBA" id="ARBA00023136"/>
    </source>
</evidence>
<feature type="transmembrane region" description="Helical" evidence="6">
    <location>
        <begin position="328"/>
        <end position="347"/>
    </location>
</feature>
<evidence type="ECO:0000256" key="4">
    <source>
        <dbReference type="ARBA" id="ARBA00022989"/>
    </source>
</evidence>
<feature type="transmembrane region" description="Helical" evidence="6">
    <location>
        <begin position="120"/>
        <end position="139"/>
    </location>
</feature>
<comment type="subcellular location">
    <subcellularLocation>
        <location evidence="1">Cell membrane</location>
        <topology evidence="1">Multi-pass membrane protein</topology>
    </subcellularLocation>
</comment>
<feature type="transmembrane region" description="Helical" evidence="6">
    <location>
        <begin position="294"/>
        <end position="316"/>
    </location>
</feature>
<feature type="transmembrane region" description="Helical" evidence="6">
    <location>
        <begin position="392"/>
        <end position="411"/>
    </location>
</feature>
<dbReference type="OrthoDB" id="629958at2"/>
<evidence type="ECO:0008006" key="9">
    <source>
        <dbReference type="Google" id="ProtNLM"/>
    </source>
</evidence>
<sequence>MISKLLAVFRSKQFHSLLGNLVTASLNVLSFALLVRLLSLEDFGAWVIFITTYNILDQVRTGLLQSGVVKFYTGVDVIKARQVAGAGWYISLILTVGYIFLSAIAYFAAYQYVDETWHLFLAWIGAVTLFSLPMNFATWVLQAEYRFDKIVWIRVAQNGSYLLLIIILWITDLVSLRNVLIVYSASFVIASVYCMLKRWTGIRSIAFHTRQQALELYRFGRMIIGSNVSSSLISYTNNMVILTMLGQAQVALFSIPQKFIEVIEIVLRSFVATAQPTLSAAVNRGDKAAVAAAYCKYTGTVTLLVVPAIIGMLLLTEPLIMILASKEYLGASAVVRIVLACAILWPIDRFNGVTLDMLGMPGINFFKNISKAVLNVFLAVGFVWLFPDIRAVAFAIVGNVLYAVILGHYILRKHLDVPLGMIWQSGWTELKRLQQTFLGGKKSSADA</sequence>
<feature type="transmembrane region" description="Helical" evidence="6">
    <location>
        <begin position="88"/>
        <end position="108"/>
    </location>
</feature>
<evidence type="ECO:0000256" key="6">
    <source>
        <dbReference type="SAM" id="Phobius"/>
    </source>
</evidence>
<gene>
    <name evidence="7" type="ORF">CCY01nite_46260</name>
</gene>
<keyword evidence="4 6" id="KW-1133">Transmembrane helix</keyword>
<organism evidence="7 8">
    <name type="scientific">Chitinophaga cymbidii</name>
    <dbReference type="NCBI Taxonomy" id="1096750"/>
    <lineage>
        <taxon>Bacteria</taxon>
        <taxon>Pseudomonadati</taxon>
        <taxon>Bacteroidota</taxon>
        <taxon>Chitinophagia</taxon>
        <taxon>Chitinophagales</taxon>
        <taxon>Chitinophagaceae</taxon>
        <taxon>Chitinophaga</taxon>
    </lineage>
</organism>
<dbReference type="EMBL" id="BKAU01000006">
    <property type="protein sequence ID" value="GEP98366.1"/>
    <property type="molecule type" value="Genomic_DNA"/>
</dbReference>
<dbReference type="RefSeq" id="WP_146866859.1">
    <property type="nucleotide sequence ID" value="NZ_BKAU01000006.1"/>
</dbReference>
<dbReference type="AlphaFoldDB" id="A0A512RRR6"/>
<evidence type="ECO:0000313" key="7">
    <source>
        <dbReference type="EMBL" id="GEP98366.1"/>
    </source>
</evidence>
<proteinExistence type="predicted"/>
<keyword evidence="3 6" id="KW-0812">Transmembrane</keyword>
<dbReference type="InterPro" id="IPR050833">
    <property type="entry name" value="Poly_Biosynth_Transport"/>
</dbReference>
<dbReference type="PANTHER" id="PTHR30250">
    <property type="entry name" value="PST FAMILY PREDICTED COLANIC ACID TRANSPORTER"/>
    <property type="match status" value="1"/>
</dbReference>
<accession>A0A512RRR6</accession>
<evidence type="ECO:0000256" key="1">
    <source>
        <dbReference type="ARBA" id="ARBA00004651"/>
    </source>
</evidence>
<feature type="transmembrane region" description="Helical" evidence="6">
    <location>
        <begin position="14"/>
        <end position="35"/>
    </location>
</feature>
<evidence type="ECO:0000313" key="8">
    <source>
        <dbReference type="Proteomes" id="UP000321436"/>
    </source>
</evidence>
<dbReference type="Pfam" id="PF13440">
    <property type="entry name" value="Polysacc_synt_3"/>
    <property type="match status" value="1"/>
</dbReference>
<protein>
    <recommendedName>
        <fullName evidence="9">Polysaccharide biosynthesis protein</fullName>
    </recommendedName>
</protein>
<keyword evidence="2" id="KW-1003">Cell membrane</keyword>
<name>A0A512RRR6_9BACT</name>
<evidence type="ECO:0000256" key="2">
    <source>
        <dbReference type="ARBA" id="ARBA00022475"/>
    </source>
</evidence>
<feature type="transmembrane region" description="Helical" evidence="6">
    <location>
        <begin position="368"/>
        <end position="386"/>
    </location>
</feature>
<reference evidence="7 8" key="1">
    <citation type="submission" date="2019-07" db="EMBL/GenBank/DDBJ databases">
        <title>Whole genome shotgun sequence of Chitinophaga cymbidii NBRC 109752.</title>
        <authorList>
            <person name="Hosoyama A."/>
            <person name="Uohara A."/>
            <person name="Ohji S."/>
            <person name="Ichikawa N."/>
        </authorList>
    </citation>
    <scope>NUCLEOTIDE SEQUENCE [LARGE SCALE GENOMIC DNA]</scope>
    <source>
        <strain evidence="7 8">NBRC 109752</strain>
    </source>
</reference>
<dbReference type="PANTHER" id="PTHR30250:SF11">
    <property type="entry name" value="O-ANTIGEN TRANSPORTER-RELATED"/>
    <property type="match status" value="1"/>
</dbReference>
<feature type="transmembrane region" description="Helical" evidence="6">
    <location>
        <begin position="176"/>
        <end position="196"/>
    </location>
</feature>